<dbReference type="AlphaFoldDB" id="A0A8X7BTS7"/>
<evidence type="ECO:0000256" key="1">
    <source>
        <dbReference type="SAM" id="MobiDB-lite"/>
    </source>
</evidence>
<reference evidence="2" key="1">
    <citation type="submission" date="2020-08" db="EMBL/GenBank/DDBJ databases">
        <title>Multicomponent nature underlies the extraordinary mechanical properties of spider dragline silk.</title>
        <authorList>
            <person name="Kono N."/>
            <person name="Nakamura H."/>
            <person name="Mori M."/>
            <person name="Yoshida Y."/>
            <person name="Ohtoshi R."/>
            <person name="Malay A.D."/>
            <person name="Moran D.A.P."/>
            <person name="Tomita M."/>
            <person name="Numata K."/>
            <person name="Arakawa K."/>
        </authorList>
    </citation>
    <scope>NUCLEOTIDE SEQUENCE</scope>
</reference>
<evidence type="ECO:0000313" key="3">
    <source>
        <dbReference type="Proteomes" id="UP000886998"/>
    </source>
</evidence>
<feature type="compositionally biased region" description="Basic and acidic residues" evidence="1">
    <location>
        <begin position="1"/>
        <end position="16"/>
    </location>
</feature>
<keyword evidence="3" id="KW-1185">Reference proteome</keyword>
<sequence length="81" mass="9875">MTDPGKEGKEVERRQENIAAGRSQQPDHSTPRLGKGRGDRRLYRTERQHRRKFNFRRMKLIRGFLLYHLLRTERGWWNENV</sequence>
<feature type="region of interest" description="Disordered" evidence="1">
    <location>
        <begin position="1"/>
        <end position="45"/>
    </location>
</feature>
<feature type="compositionally biased region" description="Basic and acidic residues" evidence="1">
    <location>
        <begin position="36"/>
        <end position="45"/>
    </location>
</feature>
<comment type="caution">
    <text evidence="2">The sequence shown here is derived from an EMBL/GenBank/DDBJ whole genome shotgun (WGS) entry which is preliminary data.</text>
</comment>
<dbReference type="EMBL" id="BMAV01003380">
    <property type="protein sequence ID" value="GFY42903.1"/>
    <property type="molecule type" value="Genomic_DNA"/>
</dbReference>
<evidence type="ECO:0000313" key="2">
    <source>
        <dbReference type="EMBL" id="GFY42903.1"/>
    </source>
</evidence>
<protein>
    <submittedName>
        <fullName evidence="2">Uncharacterized protein</fullName>
    </submittedName>
</protein>
<accession>A0A8X7BTS7</accession>
<proteinExistence type="predicted"/>
<gene>
    <name evidence="2" type="ORF">TNIN_75441</name>
</gene>
<organism evidence="2 3">
    <name type="scientific">Trichonephila inaurata madagascariensis</name>
    <dbReference type="NCBI Taxonomy" id="2747483"/>
    <lineage>
        <taxon>Eukaryota</taxon>
        <taxon>Metazoa</taxon>
        <taxon>Ecdysozoa</taxon>
        <taxon>Arthropoda</taxon>
        <taxon>Chelicerata</taxon>
        <taxon>Arachnida</taxon>
        <taxon>Araneae</taxon>
        <taxon>Araneomorphae</taxon>
        <taxon>Entelegynae</taxon>
        <taxon>Araneoidea</taxon>
        <taxon>Nephilidae</taxon>
        <taxon>Trichonephila</taxon>
        <taxon>Trichonephila inaurata</taxon>
    </lineage>
</organism>
<dbReference type="Proteomes" id="UP000886998">
    <property type="component" value="Unassembled WGS sequence"/>
</dbReference>
<name>A0A8X7BTS7_9ARAC</name>